<dbReference type="InterPro" id="IPR013087">
    <property type="entry name" value="Znf_C2H2_type"/>
</dbReference>
<dbReference type="Proteomes" id="UP000827892">
    <property type="component" value="Chromosome III"/>
</dbReference>
<feature type="region of interest" description="Disordered" evidence="2">
    <location>
        <begin position="523"/>
        <end position="729"/>
    </location>
</feature>
<evidence type="ECO:0000256" key="2">
    <source>
        <dbReference type="SAM" id="MobiDB-lite"/>
    </source>
</evidence>
<feature type="compositionally biased region" description="Low complexity" evidence="2">
    <location>
        <begin position="605"/>
        <end position="639"/>
    </location>
</feature>
<feature type="region of interest" description="Disordered" evidence="2">
    <location>
        <begin position="97"/>
        <end position="140"/>
    </location>
</feature>
<dbReference type="GO" id="GO:0005730">
    <property type="term" value="C:nucleolus"/>
    <property type="evidence" value="ECO:0007669"/>
    <property type="project" value="EnsemblMetazoa"/>
</dbReference>
<gene>
    <name evidence="4" type="ORF">L3Y34_002547</name>
</gene>
<dbReference type="GO" id="GO:0000793">
    <property type="term" value="C:condensed chromosome"/>
    <property type="evidence" value="ECO:0007669"/>
    <property type="project" value="EnsemblMetazoa"/>
</dbReference>
<evidence type="ECO:0000256" key="1">
    <source>
        <dbReference type="PROSITE-ProRule" id="PRU00042"/>
    </source>
</evidence>
<dbReference type="AlphaFoldDB" id="A0AAE9DFT0"/>
<evidence type="ECO:0000313" key="4">
    <source>
        <dbReference type="EMBL" id="ULU03034.1"/>
    </source>
</evidence>
<dbReference type="PROSITE" id="PS00028">
    <property type="entry name" value="ZINC_FINGER_C2H2_1"/>
    <property type="match status" value="1"/>
</dbReference>
<feature type="compositionally biased region" description="Low complexity" evidence="2">
    <location>
        <begin position="421"/>
        <end position="432"/>
    </location>
</feature>
<feature type="compositionally biased region" description="Low complexity" evidence="2">
    <location>
        <begin position="697"/>
        <end position="729"/>
    </location>
</feature>
<proteinExistence type="predicted"/>
<feature type="region of interest" description="Disordered" evidence="2">
    <location>
        <begin position="421"/>
        <end position="481"/>
    </location>
</feature>
<feature type="compositionally biased region" description="Pro residues" evidence="2">
    <location>
        <begin position="572"/>
        <end position="584"/>
    </location>
</feature>
<feature type="compositionally biased region" description="Low complexity" evidence="2">
    <location>
        <begin position="655"/>
        <end position="690"/>
    </location>
</feature>
<evidence type="ECO:0000313" key="5">
    <source>
        <dbReference type="Proteomes" id="UP000827892"/>
    </source>
</evidence>
<dbReference type="GO" id="GO:0008270">
    <property type="term" value="F:zinc ion binding"/>
    <property type="evidence" value="ECO:0007669"/>
    <property type="project" value="UniProtKB-KW"/>
</dbReference>
<feature type="compositionally biased region" description="Low complexity" evidence="2">
    <location>
        <begin position="152"/>
        <end position="169"/>
    </location>
</feature>
<keyword evidence="1" id="KW-0862">Zinc</keyword>
<keyword evidence="1" id="KW-0479">Metal-binding</keyword>
<feature type="compositionally biased region" description="Acidic residues" evidence="2">
    <location>
        <begin position="527"/>
        <end position="545"/>
    </location>
</feature>
<feature type="compositionally biased region" description="Polar residues" evidence="2">
    <location>
        <begin position="218"/>
        <end position="231"/>
    </location>
</feature>
<feature type="region of interest" description="Disordered" evidence="2">
    <location>
        <begin position="152"/>
        <end position="231"/>
    </location>
</feature>
<feature type="compositionally biased region" description="Pro residues" evidence="2">
    <location>
        <begin position="202"/>
        <end position="212"/>
    </location>
</feature>
<feature type="domain" description="C2H2-type" evidence="3">
    <location>
        <begin position="344"/>
        <end position="374"/>
    </location>
</feature>
<name>A0AAE9DFT0_CAEBR</name>
<evidence type="ECO:0000259" key="3">
    <source>
        <dbReference type="PROSITE" id="PS50157"/>
    </source>
</evidence>
<dbReference type="Gene3D" id="3.30.160.60">
    <property type="entry name" value="Classic Zinc Finger"/>
    <property type="match status" value="1"/>
</dbReference>
<reference evidence="4 5" key="1">
    <citation type="submission" date="2022-05" db="EMBL/GenBank/DDBJ databases">
        <title>Chromosome-level reference genomes for two strains of Caenorhabditis briggsae: an improved platform for comparative genomics.</title>
        <authorList>
            <person name="Stevens L."/>
            <person name="Andersen E.C."/>
        </authorList>
    </citation>
    <scope>NUCLEOTIDE SEQUENCE [LARGE SCALE GENOMIC DNA]</scope>
    <source>
        <strain evidence="4">QX1410_ONT</strain>
        <tissue evidence="4">Whole-organism</tissue>
    </source>
</reference>
<organism evidence="4 5">
    <name type="scientific">Caenorhabditis briggsae</name>
    <dbReference type="NCBI Taxonomy" id="6238"/>
    <lineage>
        <taxon>Eukaryota</taxon>
        <taxon>Metazoa</taxon>
        <taxon>Ecdysozoa</taxon>
        <taxon>Nematoda</taxon>
        <taxon>Chromadorea</taxon>
        <taxon>Rhabditida</taxon>
        <taxon>Rhabditina</taxon>
        <taxon>Rhabditomorpha</taxon>
        <taxon>Rhabditoidea</taxon>
        <taxon>Rhabditidae</taxon>
        <taxon>Peloderinae</taxon>
        <taxon>Caenorhabditis</taxon>
    </lineage>
</organism>
<feature type="compositionally biased region" description="Low complexity" evidence="2">
    <location>
        <begin position="178"/>
        <end position="190"/>
    </location>
</feature>
<feature type="compositionally biased region" description="Basic and acidic residues" evidence="2">
    <location>
        <begin position="433"/>
        <end position="444"/>
    </location>
</feature>
<dbReference type="EMBL" id="CP090893">
    <property type="protein sequence ID" value="ULU03034.1"/>
    <property type="molecule type" value="Genomic_DNA"/>
</dbReference>
<feature type="compositionally biased region" description="Basic and acidic residues" evidence="2">
    <location>
        <begin position="101"/>
        <end position="115"/>
    </location>
</feature>
<sequence length="729" mass="81223">MAHLVCPMCSETLSEEGSHFFKHFKYKRYACGENDCTHQFYTEAERNAHCSANNHKRSFQKTVNPYIDRMITQLVEDAKHLAMTNDMEVVIANRWGGGGDSESHSELLKTSEVVKQRKKRVTSSSSSTMTPVTKKTRTTPAVKISTSPFAFLSSSTTTSGAASSSSNINPPTPPTPSPTATVQPAPSSSAIVDSTTSDHNIPIPPAPPPPTTRKPRNQRQSESCSTGPHNQTYEEMSALDKLIGWFDPNVPERQDAAKIKCSVCHKEIVYDYIIRKGHVTRDHMAADVAPQDYDDILKSTMDRCYPEMPNSSLACQLCMTGSDVRKTLRREHIEKFHTTSLPPLTCPLDGCGKGFRRQCDLSSHMKEIHKARMSIHKDQTFQNIRRRRNGMINEMINKCFPWSSLEAMENKAIALLQNKSASSTPSLATPTDLSKDVRLRDANKTRRAPQYNTTGSSSSSSSSDSEDESTTLATVEDPNGTPIDFSRDVIYICHQFNAEVTQKLSERAAPMLVKREARAEAVVLNDEPMEEEPEDDVKEEEEQREEMEVPKVEDVVQSPQVYGNGPRSPYEPIVPPPSESPPDPLNSRVESSAVYSTERTDYRSRSPSSRSSRPPSRAPRSPSFYQPRRSNSRSSTTSYHRNRPYNPSIAHHNNPRGYSGGSSSSSRHYPSSFRSGGGQNSYQNSYSGSSSRHRGSSEYNSRSSNSSHSWRSFSNRNDNRNNSSGNGCF</sequence>
<dbReference type="SMART" id="SM00355">
    <property type="entry name" value="ZnF_C2H2"/>
    <property type="match status" value="3"/>
</dbReference>
<dbReference type="PROSITE" id="PS50157">
    <property type="entry name" value="ZINC_FINGER_C2H2_2"/>
    <property type="match status" value="1"/>
</dbReference>
<keyword evidence="1" id="KW-0863">Zinc-finger</keyword>
<dbReference type="GO" id="GO:0006302">
    <property type="term" value="P:double-strand break repair"/>
    <property type="evidence" value="ECO:0007669"/>
    <property type="project" value="EnsemblMetazoa"/>
</dbReference>
<feature type="compositionally biased region" description="Polar residues" evidence="2">
    <location>
        <begin position="588"/>
        <end position="597"/>
    </location>
</feature>
<protein>
    <recommendedName>
        <fullName evidence="3">C2H2-type domain-containing protein</fullName>
    </recommendedName>
</protein>
<accession>A0AAE9DFT0</accession>
<feature type="compositionally biased region" description="Low complexity" evidence="2">
    <location>
        <begin position="122"/>
        <end position="140"/>
    </location>
</feature>